<dbReference type="Proteomes" id="UP001295794">
    <property type="component" value="Unassembled WGS sequence"/>
</dbReference>
<evidence type="ECO:0000313" key="3">
    <source>
        <dbReference type="Proteomes" id="UP001295794"/>
    </source>
</evidence>
<name>A0AAD2H540_9AGAR</name>
<evidence type="ECO:0000313" key="1">
    <source>
        <dbReference type="EMBL" id="CAK5269251.1"/>
    </source>
</evidence>
<evidence type="ECO:0000313" key="2">
    <source>
        <dbReference type="EMBL" id="CAK5269431.1"/>
    </source>
</evidence>
<proteinExistence type="predicted"/>
<accession>A0AAD2H540</accession>
<reference evidence="1" key="1">
    <citation type="submission" date="2023-11" db="EMBL/GenBank/DDBJ databases">
        <authorList>
            <person name="De Vega J J."/>
            <person name="De Vega J J."/>
        </authorList>
    </citation>
    <scope>NUCLEOTIDE SEQUENCE</scope>
</reference>
<comment type="caution">
    <text evidence="1">The sequence shown here is derived from an EMBL/GenBank/DDBJ whole genome shotgun (WGS) entry which is preliminary data.</text>
</comment>
<protein>
    <submittedName>
        <fullName evidence="1">Uncharacterized protein</fullName>
    </submittedName>
</protein>
<dbReference type="EMBL" id="CAVNYO010000144">
    <property type="protein sequence ID" value="CAK5269251.1"/>
    <property type="molecule type" value="Genomic_DNA"/>
</dbReference>
<organism evidence="1 3">
    <name type="scientific">Mycena citricolor</name>
    <dbReference type="NCBI Taxonomy" id="2018698"/>
    <lineage>
        <taxon>Eukaryota</taxon>
        <taxon>Fungi</taxon>
        <taxon>Dikarya</taxon>
        <taxon>Basidiomycota</taxon>
        <taxon>Agaricomycotina</taxon>
        <taxon>Agaricomycetes</taxon>
        <taxon>Agaricomycetidae</taxon>
        <taxon>Agaricales</taxon>
        <taxon>Marasmiineae</taxon>
        <taxon>Mycenaceae</taxon>
        <taxon>Mycena</taxon>
    </lineage>
</organism>
<keyword evidence="3" id="KW-1185">Reference proteome</keyword>
<sequence>RLNASPIPPGPRSSPILQESFNTLVWAPGSSKAYRRYLWRLADVPWQETWRYVCDSLYRSALTSQSCG</sequence>
<dbReference type="AlphaFoldDB" id="A0AAD2H540"/>
<feature type="non-terminal residue" evidence="1">
    <location>
        <position position="1"/>
    </location>
</feature>
<dbReference type="EMBL" id="CAVNYO010000147">
    <property type="protein sequence ID" value="CAK5269431.1"/>
    <property type="molecule type" value="Genomic_DNA"/>
</dbReference>
<gene>
    <name evidence="1" type="ORF">MYCIT1_LOCUS12846</name>
    <name evidence="2" type="ORF">MYCIT1_LOCUS13142</name>
</gene>